<evidence type="ECO:0000256" key="4">
    <source>
        <dbReference type="ARBA" id="ARBA00022605"/>
    </source>
</evidence>
<dbReference type="InterPro" id="IPR000453">
    <property type="entry name" value="Chorismate_synth"/>
</dbReference>
<dbReference type="PROSITE" id="PS00788">
    <property type="entry name" value="CHORISMATE_SYNTHASE_2"/>
    <property type="match status" value="1"/>
</dbReference>
<evidence type="ECO:0000256" key="3">
    <source>
        <dbReference type="ARBA" id="ARBA00013036"/>
    </source>
</evidence>
<protein>
    <recommendedName>
        <fullName evidence="3">chorismate synthase</fullName>
        <ecNumber evidence="3">4.2.3.5</ecNumber>
    </recommendedName>
</protein>
<dbReference type="UniPathway" id="UPA00053">
    <property type="reaction ID" value="UER00090"/>
</dbReference>
<keyword evidence="5" id="KW-0057">Aromatic amino acid biosynthesis</keyword>
<sequence length="203" mass="21878">MSELLYRTAGESHGRAVVVLIEGLPAGLPVDLDLINHELRRRQGGYGRGGRMKIEHDEVTVVSGVRHETTIGSPLVLEIRNRDHRIDEAPEINRPRPGHADFAGSIKWLTTDCRATLERASARETAGRVAAGALAKCLLREFGIQCVGFVVELGGVQAQVPAEATADELIAPRDGNEVYTPDAGAVKAMVAAIRSEKVNKDTV</sequence>
<dbReference type="GO" id="GO:0004107">
    <property type="term" value="F:chorismate synthase activity"/>
    <property type="evidence" value="ECO:0007669"/>
    <property type="project" value="UniProtKB-EC"/>
</dbReference>
<proteinExistence type="inferred from homology"/>
<evidence type="ECO:0000313" key="7">
    <source>
        <dbReference type="EMBL" id="GAG29719.1"/>
    </source>
</evidence>
<comment type="similarity">
    <text evidence="2">Belongs to the chorismate synthase family.</text>
</comment>
<evidence type="ECO:0000256" key="2">
    <source>
        <dbReference type="ARBA" id="ARBA00008014"/>
    </source>
</evidence>
<comment type="caution">
    <text evidence="7">The sequence shown here is derived from an EMBL/GenBank/DDBJ whole genome shotgun (WGS) entry which is preliminary data.</text>
</comment>
<dbReference type="InterPro" id="IPR035904">
    <property type="entry name" value="Chorismate_synth_AroC_sf"/>
</dbReference>
<dbReference type="EMBL" id="BARS01045147">
    <property type="protein sequence ID" value="GAG29719.1"/>
    <property type="molecule type" value="Genomic_DNA"/>
</dbReference>
<evidence type="ECO:0000256" key="6">
    <source>
        <dbReference type="ARBA" id="ARBA00023239"/>
    </source>
</evidence>
<gene>
    <name evidence="7" type="ORF">S01H1_68096</name>
</gene>
<dbReference type="SUPFAM" id="SSF103263">
    <property type="entry name" value="Chorismate synthase, AroC"/>
    <property type="match status" value="1"/>
</dbReference>
<dbReference type="AlphaFoldDB" id="X0WFH6"/>
<dbReference type="PANTHER" id="PTHR21085:SF0">
    <property type="entry name" value="CHORISMATE SYNTHASE"/>
    <property type="match status" value="1"/>
</dbReference>
<dbReference type="GO" id="GO:0010181">
    <property type="term" value="F:FMN binding"/>
    <property type="evidence" value="ECO:0007669"/>
    <property type="project" value="TreeGrafter"/>
</dbReference>
<keyword evidence="6" id="KW-0456">Lyase</keyword>
<dbReference type="GO" id="GO:0009423">
    <property type="term" value="P:chorismate biosynthetic process"/>
    <property type="evidence" value="ECO:0007669"/>
    <property type="project" value="UniProtKB-UniPathway"/>
</dbReference>
<accession>X0WFH6</accession>
<dbReference type="GO" id="GO:0008652">
    <property type="term" value="P:amino acid biosynthetic process"/>
    <property type="evidence" value="ECO:0007669"/>
    <property type="project" value="UniProtKB-KW"/>
</dbReference>
<reference evidence="7" key="1">
    <citation type="journal article" date="2014" name="Front. Microbiol.">
        <title>High frequency of phylogenetically diverse reductive dehalogenase-homologous genes in deep subseafloor sedimentary metagenomes.</title>
        <authorList>
            <person name="Kawai M."/>
            <person name="Futagami T."/>
            <person name="Toyoda A."/>
            <person name="Takaki Y."/>
            <person name="Nishi S."/>
            <person name="Hori S."/>
            <person name="Arai W."/>
            <person name="Tsubouchi T."/>
            <person name="Morono Y."/>
            <person name="Uchiyama I."/>
            <person name="Ito T."/>
            <person name="Fujiyama A."/>
            <person name="Inagaki F."/>
            <person name="Takami H."/>
        </authorList>
    </citation>
    <scope>NUCLEOTIDE SEQUENCE</scope>
    <source>
        <strain evidence="7">Expedition CK06-06</strain>
    </source>
</reference>
<dbReference type="PROSITE" id="PS00787">
    <property type="entry name" value="CHORISMATE_SYNTHASE_1"/>
    <property type="match status" value="1"/>
</dbReference>
<dbReference type="PANTHER" id="PTHR21085">
    <property type="entry name" value="CHORISMATE SYNTHASE"/>
    <property type="match status" value="1"/>
</dbReference>
<evidence type="ECO:0000256" key="5">
    <source>
        <dbReference type="ARBA" id="ARBA00023141"/>
    </source>
</evidence>
<comment type="pathway">
    <text evidence="1">Metabolic intermediate biosynthesis; chorismate biosynthesis; chorismate from D-erythrose 4-phosphate and phosphoenolpyruvate: step 7/7.</text>
</comment>
<keyword evidence="4" id="KW-0028">Amino-acid biosynthesis</keyword>
<dbReference type="Gene3D" id="3.60.150.10">
    <property type="entry name" value="Chorismate synthase AroC"/>
    <property type="match status" value="1"/>
</dbReference>
<evidence type="ECO:0000256" key="1">
    <source>
        <dbReference type="ARBA" id="ARBA00005044"/>
    </source>
</evidence>
<dbReference type="GO" id="GO:0009073">
    <property type="term" value="P:aromatic amino acid family biosynthetic process"/>
    <property type="evidence" value="ECO:0007669"/>
    <property type="project" value="UniProtKB-KW"/>
</dbReference>
<organism evidence="7">
    <name type="scientific">marine sediment metagenome</name>
    <dbReference type="NCBI Taxonomy" id="412755"/>
    <lineage>
        <taxon>unclassified sequences</taxon>
        <taxon>metagenomes</taxon>
        <taxon>ecological metagenomes</taxon>
    </lineage>
</organism>
<dbReference type="InterPro" id="IPR020541">
    <property type="entry name" value="Chorismate_synthase_CS"/>
</dbReference>
<dbReference type="EC" id="4.2.3.5" evidence="3"/>
<name>X0WFH6_9ZZZZ</name>
<dbReference type="GO" id="GO:0005829">
    <property type="term" value="C:cytosol"/>
    <property type="evidence" value="ECO:0007669"/>
    <property type="project" value="TreeGrafter"/>
</dbReference>
<dbReference type="Pfam" id="PF01264">
    <property type="entry name" value="Chorismate_synt"/>
    <property type="match status" value="1"/>
</dbReference>
<feature type="non-terminal residue" evidence="7">
    <location>
        <position position="203"/>
    </location>
</feature>